<dbReference type="OrthoDB" id="5500241at2"/>
<dbReference type="InterPro" id="IPR059166">
    <property type="entry name" value="PLD-like_cat"/>
</dbReference>
<evidence type="ECO:0000313" key="3">
    <source>
        <dbReference type="Proteomes" id="UP000305848"/>
    </source>
</evidence>
<evidence type="ECO:0000259" key="1">
    <source>
        <dbReference type="Pfam" id="PF13091"/>
    </source>
</evidence>
<dbReference type="SUPFAM" id="SSF56024">
    <property type="entry name" value="Phospholipase D/nuclease"/>
    <property type="match status" value="1"/>
</dbReference>
<name>A0A4U3KRP1_9BACT</name>
<dbReference type="CDD" id="cd09176">
    <property type="entry name" value="PLDc_unchar6"/>
    <property type="match status" value="1"/>
</dbReference>
<evidence type="ECO:0000313" key="2">
    <source>
        <dbReference type="EMBL" id="TKK64114.1"/>
    </source>
</evidence>
<proteinExistence type="predicted"/>
<protein>
    <recommendedName>
        <fullName evidence="1">Phospholipase D-like domain-containing protein</fullName>
    </recommendedName>
</protein>
<dbReference type="Gene3D" id="3.30.870.10">
    <property type="entry name" value="Endonuclease Chain A"/>
    <property type="match status" value="1"/>
</dbReference>
<feature type="domain" description="Phospholipase D-like" evidence="1">
    <location>
        <begin position="17"/>
        <end position="129"/>
    </location>
</feature>
<sequence>MATFLTGNDLNAQLENLFEYADEYIILISPYIKLHDRYASALKAKKDNPNLKIIVVFGKNEDDFSKSMKQEDFNFFKDFPNIEIRYEKRLHAKYYANESSAILTSMNLYNFSQDNNIEAGVLTNRKGILGSITSQDTLENDAAGYFQRVIEQSDLLFLKEPKFESTLLGFSRRHTNSVIETDKLSDFFNNKIKADTSFKKDTFIPKQATKQMGFCIRTGMQIPFNPKLPMCDTAFQSWKKFSNNEYAEKFCHFSGELSNGETSFSKPILRKNWAKAKETHKL</sequence>
<keyword evidence="3" id="KW-1185">Reference proteome</keyword>
<dbReference type="Pfam" id="PF13091">
    <property type="entry name" value="PLDc_2"/>
    <property type="match status" value="1"/>
</dbReference>
<gene>
    <name evidence="2" type="ORF">FC093_23290</name>
</gene>
<dbReference type="AlphaFoldDB" id="A0A4U3KRP1"/>
<dbReference type="InterPro" id="IPR025202">
    <property type="entry name" value="PLD-like_dom"/>
</dbReference>
<dbReference type="RefSeq" id="WP_137264230.1">
    <property type="nucleotide sequence ID" value="NZ_SZQL01000045.1"/>
</dbReference>
<accession>A0A4U3KRP1</accession>
<reference evidence="2 3" key="1">
    <citation type="submission" date="2019-05" db="EMBL/GenBank/DDBJ databases">
        <title>Panacibacter sp. strain 17mud1-8 Genome sequencing and assembly.</title>
        <authorList>
            <person name="Chhetri G."/>
        </authorList>
    </citation>
    <scope>NUCLEOTIDE SEQUENCE [LARGE SCALE GENOMIC DNA]</scope>
    <source>
        <strain evidence="2 3">17mud1-8</strain>
    </source>
</reference>
<dbReference type="EMBL" id="SZQL01000045">
    <property type="protein sequence ID" value="TKK64114.1"/>
    <property type="molecule type" value="Genomic_DNA"/>
</dbReference>
<dbReference type="Proteomes" id="UP000305848">
    <property type="component" value="Unassembled WGS sequence"/>
</dbReference>
<organism evidence="2 3">
    <name type="scientific">Ilyomonas limi</name>
    <dbReference type="NCBI Taxonomy" id="2575867"/>
    <lineage>
        <taxon>Bacteria</taxon>
        <taxon>Pseudomonadati</taxon>
        <taxon>Bacteroidota</taxon>
        <taxon>Chitinophagia</taxon>
        <taxon>Chitinophagales</taxon>
        <taxon>Chitinophagaceae</taxon>
        <taxon>Ilyomonas</taxon>
    </lineage>
</organism>
<comment type="caution">
    <text evidence="2">The sequence shown here is derived from an EMBL/GenBank/DDBJ whole genome shotgun (WGS) entry which is preliminary data.</text>
</comment>